<evidence type="ECO:0000256" key="1">
    <source>
        <dbReference type="SAM" id="MobiDB-lite"/>
    </source>
</evidence>
<sequence length="485" mass="55309">MFVSKRCLLGGVLIAVVAVLIQLVLPADCYYNETKFKKLVYHDHTNDDAISMSTEELITRSGFDYKDYYAVADDGYITQILHLINPKADKKQLKYPPVLILHGSHLDTSIYVMASSIQHHPERWPRKPIDGPMTSYNRSLAFTLANNGYDVWLLGGRGSNLANSAWTKEAKLHRSQQPHFKPSKWMKAYSWLPKYWNSGLDDIIKYELYNQIDLVRNLTGAKEIHYFSFSLTTMTTMALLAKKPSYAKMCRTYTQMAPVIAASHFSHLARIYWEKIVPYVTNRGIGHSPSYFFDQVILKKVVFKLAKSDFLRYTAVQELNRMLFGPSPIYHTNLERNVIHHLIQPVSFKSAQHYGQVSKTQKFRHYDYGPLGNLFHYNKTSPPEYKIDRLEVQNYLIISAALDALADSLTVQRIKEQTSTPTPVTHMIAPGFNHIDLVAAVEVDIYVNKPIIEYLDKHSDWPGANSSQKQAPAAGTPRPMASTAQ</sequence>
<accession>A0A6G1S7R7</accession>
<evidence type="ECO:0000313" key="2">
    <source>
        <dbReference type="EMBL" id="MDE46428.1"/>
    </source>
</evidence>
<dbReference type="Gene3D" id="3.40.50.1820">
    <property type="entry name" value="alpha/beta hydrolase"/>
    <property type="match status" value="1"/>
</dbReference>
<protein>
    <submittedName>
        <fullName evidence="2">Gastric triacylglycerol lipase</fullName>
    </submittedName>
</protein>
<dbReference type="AlphaFoldDB" id="A0A6G1S7R7"/>
<name>A0A6G1S7R7_9ACAR</name>
<reference evidence="2" key="1">
    <citation type="submission" date="2018-10" db="EMBL/GenBank/DDBJ databases">
        <title>Transcriptome assembly of Aceria tosichella (Wheat curl mite) Type 2.</title>
        <authorList>
            <person name="Scully E.D."/>
            <person name="Geib S.M."/>
            <person name="Palmer N.A."/>
            <person name="Gupta A.K."/>
            <person name="Sarath G."/>
            <person name="Tatineni S."/>
        </authorList>
    </citation>
    <scope>NUCLEOTIDE SEQUENCE</scope>
    <source>
        <strain evidence="2">LincolnNE</strain>
    </source>
</reference>
<dbReference type="SUPFAM" id="SSF53474">
    <property type="entry name" value="alpha/beta-Hydrolases"/>
    <property type="match status" value="1"/>
</dbReference>
<dbReference type="PANTHER" id="PTHR11005">
    <property type="entry name" value="LYSOSOMAL ACID LIPASE-RELATED"/>
    <property type="match status" value="1"/>
</dbReference>
<dbReference type="InterPro" id="IPR029058">
    <property type="entry name" value="AB_hydrolase_fold"/>
</dbReference>
<gene>
    <name evidence="2" type="primary">LIPF_1</name>
    <name evidence="2" type="ORF">g.5582</name>
</gene>
<proteinExistence type="predicted"/>
<dbReference type="EMBL" id="GGYP01001657">
    <property type="protein sequence ID" value="MDE46428.1"/>
    <property type="molecule type" value="Transcribed_RNA"/>
</dbReference>
<organism evidence="2">
    <name type="scientific">Aceria tosichella</name>
    <name type="common">wheat curl mite</name>
    <dbReference type="NCBI Taxonomy" id="561515"/>
    <lineage>
        <taxon>Eukaryota</taxon>
        <taxon>Metazoa</taxon>
        <taxon>Ecdysozoa</taxon>
        <taxon>Arthropoda</taxon>
        <taxon>Chelicerata</taxon>
        <taxon>Arachnida</taxon>
        <taxon>Acari</taxon>
        <taxon>Acariformes</taxon>
        <taxon>Trombidiformes</taxon>
        <taxon>Prostigmata</taxon>
        <taxon>Eupodina</taxon>
        <taxon>Eriophyoidea</taxon>
        <taxon>Eriophyidae</taxon>
        <taxon>Eriophyinae</taxon>
        <taxon>Aceriini</taxon>
        <taxon>Aceria</taxon>
    </lineage>
</organism>
<feature type="region of interest" description="Disordered" evidence="1">
    <location>
        <begin position="463"/>
        <end position="485"/>
    </location>
</feature>